<protein>
    <submittedName>
        <fullName evidence="2">Uncharacterized protein</fullName>
    </submittedName>
</protein>
<proteinExistence type="predicted"/>
<dbReference type="EMBL" id="JAENGY010000025">
    <property type="protein sequence ID" value="KAG6976656.1"/>
    <property type="molecule type" value="Genomic_DNA"/>
</dbReference>
<sequence>STAEADRSFYEQGEKLTPEATRRLGDAIEQRTAEGLHGSLCSESSFSHFVDTLHELVLRPKVTSL</sequence>
<feature type="region of interest" description="Disordered" evidence="1">
    <location>
        <begin position="1"/>
        <end position="21"/>
    </location>
</feature>
<dbReference type="Proteomes" id="UP000709295">
    <property type="component" value="Unassembled WGS sequence"/>
</dbReference>
<accession>A0A8J5JGY7</accession>
<keyword evidence="3" id="KW-1185">Reference proteome</keyword>
<gene>
    <name evidence="2" type="ORF">JG688_00001145</name>
</gene>
<evidence type="ECO:0000313" key="2">
    <source>
        <dbReference type="EMBL" id="KAG6976656.1"/>
    </source>
</evidence>
<dbReference type="AlphaFoldDB" id="A0A8J5JGY7"/>
<reference evidence="2" key="1">
    <citation type="submission" date="2021-01" db="EMBL/GenBank/DDBJ databases">
        <title>Phytophthora aleatoria, a newly-described species from Pinus radiata is distinct from Phytophthora cactorum isolates based on comparative genomics.</title>
        <authorList>
            <person name="Mcdougal R."/>
            <person name="Panda P."/>
            <person name="Williams N."/>
            <person name="Studholme D.J."/>
        </authorList>
    </citation>
    <scope>NUCLEOTIDE SEQUENCE</scope>
    <source>
        <strain evidence="2">NZFS 4037</strain>
    </source>
</reference>
<name>A0A8J5JGY7_9STRA</name>
<evidence type="ECO:0000313" key="3">
    <source>
        <dbReference type="Proteomes" id="UP000709295"/>
    </source>
</evidence>
<organism evidence="2 3">
    <name type="scientific">Phytophthora aleatoria</name>
    <dbReference type="NCBI Taxonomy" id="2496075"/>
    <lineage>
        <taxon>Eukaryota</taxon>
        <taxon>Sar</taxon>
        <taxon>Stramenopiles</taxon>
        <taxon>Oomycota</taxon>
        <taxon>Peronosporomycetes</taxon>
        <taxon>Peronosporales</taxon>
        <taxon>Peronosporaceae</taxon>
        <taxon>Phytophthora</taxon>
    </lineage>
</organism>
<feature type="non-terminal residue" evidence="2">
    <location>
        <position position="1"/>
    </location>
</feature>
<evidence type="ECO:0000256" key="1">
    <source>
        <dbReference type="SAM" id="MobiDB-lite"/>
    </source>
</evidence>
<comment type="caution">
    <text evidence="2">The sequence shown here is derived from an EMBL/GenBank/DDBJ whole genome shotgun (WGS) entry which is preliminary data.</text>
</comment>